<protein>
    <recommendedName>
        <fullName evidence="2">Hypervirulence associated protein TUDOR domain-containing protein</fullName>
    </recommendedName>
</protein>
<evidence type="ECO:0000256" key="1">
    <source>
        <dbReference type="SAM" id="MobiDB-lite"/>
    </source>
</evidence>
<name>A0ABP1E746_9APHY</name>
<dbReference type="Proteomes" id="UP001497453">
    <property type="component" value="Chromosome 9"/>
</dbReference>
<accession>A0ABP1E746</accession>
<dbReference type="Gene3D" id="2.30.30.1060">
    <property type="match status" value="1"/>
</dbReference>
<proteinExistence type="predicted"/>
<feature type="region of interest" description="Disordered" evidence="1">
    <location>
        <begin position="1"/>
        <end position="32"/>
    </location>
</feature>
<evidence type="ECO:0000313" key="3">
    <source>
        <dbReference type="EMBL" id="CAL1715866.1"/>
    </source>
</evidence>
<sequence>MSKANVIQSKEGEPIEVGDTVSTRFRGGQRSGEVEAVIKDQKGLENAGDLDVNVKNPPKILFTDQHGHKVAHNPGTLSHRSDE</sequence>
<reference evidence="4" key="1">
    <citation type="submission" date="2024-04" db="EMBL/GenBank/DDBJ databases">
        <authorList>
            <person name="Shaw F."/>
            <person name="Minotto A."/>
        </authorList>
    </citation>
    <scope>NUCLEOTIDE SEQUENCE [LARGE SCALE GENOMIC DNA]</scope>
</reference>
<feature type="region of interest" description="Disordered" evidence="1">
    <location>
        <begin position="64"/>
        <end position="83"/>
    </location>
</feature>
<keyword evidence="4" id="KW-1185">Reference proteome</keyword>
<feature type="domain" description="Hypervirulence associated protein TUDOR" evidence="2">
    <location>
        <begin position="18"/>
        <end position="77"/>
    </location>
</feature>
<gene>
    <name evidence="3" type="ORF">GFSPODELE1_LOCUS10462</name>
</gene>
<organism evidence="3 4">
    <name type="scientific">Somion occarium</name>
    <dbReference type="NCBI Taxonomy" id="3059160"/>
    <lineage>
        <taxon>Eukaryota</taxon>
        <taxon>Fungi</taxon>
        <taxon>Dikarya</taxon>
        <taxon>Basidiomycota</taxon>
        <taxon>Agaricomycotina</taxon>
        <taxon>Agaricomycetes</taxon>
        <taxon>Polyporales</taxon>
        <taxon>Cerrenaceae</taxon>
        <taxon>Somion</taxon>
    </lineage>
</organism>
<dbReference type="InterPro" id="IPR021331">
    <property type="entry name" value="Hva1_TUDOR"/>
</dbReference>
<dbReference type="Pfam" id="PF11160">
    <property type="entry name" value="Hva1_TUDOR"/>
    <property type="match status" value="1"/>
</dbReference>
<evidence type="ECO:0000313" key="4">
    <source>
        <dbReference type="Proteomes" id="UP001497453"/>
    </source>
</evidence>
<evidence type="ECO:0000259" key="2">
    <source>
        <dbReference type="Pfam" id="PF11160"/>
    </source>
</evidence>
<dbReference type="EMBL" id="OZ037952">
    <property type="protein sequence ID" value="CAL1715866.1"/>
    <property type="molecule type" value="Genomic_DNA"/>
</dbReference>